<organism evidence="8 9">
    <name type="scientific">Hafnia psychrotolerans</name>
    <dbReference type="NCBI Taxonomy" id="1477018"/>
    <lineage>
        <taxon>Bacteria</taxon>
        <taxon>Pseudomonadati</taxon>
        <taxon>Pseudomonadota</taxon>
        <taxon>Gammaproteobacteria</taxon>
        <taxon>Enterobacterales</taxon>
        <taxon>Hafniaceae</taxon>
        <taxon>Hafnia</taxon>
    </lineage>
</organism>
<comment type="similarity">
    <text evidence="2">Belongs to the outer membrane factor (OMF) (TC 1.B.17) family.</text>
</comment>
<dbReference type="Proteomes" id="UP000627464">
    <property type="component" value="Unassembled WGS sequence"/>
</dbReference>
<keyword evidence="5" id="KW-0812">Transmembrane</keyword>
<dbReference type="EMBL" id="BMFZ01000009">
    <property type="protein sequence ID" value="GGA54283.1"/>
    <property type="molecule type" value="Genomic_DNA"/>
</dbReference>
<dbReference type="InterPro" id="IPR003423">
    <property type="entry name" value="OMP_efflux"/>
</dbReference>
<name>A0ABQ1H040_9GAMM</name>
<proteinExistence type="inferred from homology"/>
<dbReference type="InterPro" id="IPR051906">
    <property type="entry name" value="TolC-like"/>
</dbReference>
<accession>A0ABQ1H040</accession>
<evidence type="ECO:0000256" key="2">
    <source>
        <dbReference type="ARBA" id="ARBA00007613"/>
    </source>
</evidence>
<evidence type="ECO:0000256" key="4">
    <source>
        <dbReference type="ARBA" id="ARBA00022452"/>
    </source>
</evidence>
<keyword evidence="9" id="KW-1185">Reference proteome</keyword>
<evidence type="ECO:0000256" key="7">
    <source>
        <dbReference type="ARBA" id="ARBA00023237"/>
    </source>
</evidence>
<dbReference type="Gene3D" id="1.20.1600.10">
    <property type="entry name" value="Outer membrane efflux proteins (OEP)"/>
    <property type="match status" value="1"/>
</dbReference>
<evidence type="ECO:0000256" key="3">
    <source>
        <dbReference type="ARBA" id="ARBA00022448"/>
    </source>
</evidence>
<keyword evidence="4" id="KW-1134">Transmembrane beta strand</keyword>
<reference evidence="9" key="1">
    <citation type="journal article" date="2019" name="Int. J. Syst. Evol. Microbiol.">
        <title>The Global Catalogue of Microorganisms (GCM) 10K type strain sequencing project: providing services to taxonomists for standard genome sequencing and annotation.</title>
        <authorList>
            <consortium name="The Broad Institute Genomics Platform"/>
            <consortium name="The Broad Institute Genome Sequencing Center for Infectious Disease"/>
            <person name="Wu L."/>
            <person name="Ma J."/>
        </authorList>
    </citation>
    <scope>NUCLEOTIDE SEQUENCE [LARGE SCALE GENOMIC DNA]</scope>
    <source>
        <strain evidence="9">CGMCC 1.12806</strain>
    </source>
</reference>
<dbReference type="PANTHER" id="PTHR30026:SF22">
    <property type="entry name" value="OUTER MEMBRANE EFFLUX PROTEIN"/>
    <property type="match status" value="1"/>
</dbReference>
<sequence>MQPAEQDPVSQGKTFPADWQAAIHLAVSYHPSISSSIATLESAGFGIDAASAGYLPTIKAGITSGRQQDEGSGQIATVGLSQMLYDFGKTGSAVDQSSAKYMRQQATVLLQIDTIIQQTALALNEVYRYSQLIDNNKKNIKSLRDILKLTQMRADAGASTRVDPVQALARIEAAEALQQEMEIKLQQNKDHLQLLLGQPVAERHLSALMDLQPLIERQSKRIDLNRNPTILVAQADLAIAQAELRSYKAQRYPTLSLEANTNKYVGDIANYQTRSQYQNVYLSLNSTLYQGGALMAQESASARALEAARATIASKKLELTVQQRNYFQSVNGLNGNISLLTKRMKSITETRVLYREQYLSLGNRNALDLLNAEQEISRAEQDLINARRDLWASALNYIVLAGMARDTFDFNNQVVQGLRITP</sequence>
<evidence type="ECO:0000313" key="8">
    <source>
        <dbReference type="EMBL" id="GGA54283.1"/>
    </source>
</evidence>
<dbReference type="SUPFAM" id="SSF56954">
    <property type="entry name" value="Outer membrane efflux proteins (OEP)"/>
    <property type="match status" value="1"/>
</dbReference>
<gene>
    <name evidence="8" type="ORF">GCM10011328_32330</name>
</gene>
<evidence type="ECO:0000256" key="1">
    <source>
        <dbReference type="ARBA" id="ARBA00004442"/>
    </source>
</evidence>
<comment type="subcellular location">
    <subcellularLocation>
        <location evidence="1">Cell outer membrane</location>
    </subcellularLocation>
</comment>
<evidence type="ECO:0000313" key="9">
    <source>
        <dbReference type="Proteomes" id="UP000627464"/>
    </source>
</evidence>
<comment type="caution">
    <text evidence="8">The sequence shown here is derived from an EMBL/GenBank/DDBJ whole genome shotgun (WGS) entry which is preliminary data.</text>
</comment>
<dbReference type="Pfam" id="PF02321">
    <property type="entry name" value="OEP"/>
    <property type="match status" value="2"/>
</dbReference>
<keyword evidence="7" id="KW-0998">Cell outer membrane</keyword>
<dbReference type="PANTHER" id="PTHR30026">
    <property type="entry name" value="OUTER MEMBRANE PROTEIN TOLC"/>
    <property type="match status" value="1"/>
</dbReference>
<protein>
    <submittedName>
        <fullName evidence="8">TolC family type I secretion outer membrane protein</fullName>
    </submittedName>
</protein>
<keyword evidence="3" id="KW-0813">Transport</keyword>
<evidence type="ECO:0000256" key="6">
    <source>
        <dbReference type="ARBA" id="ARBA00023136"/>
    </source>
</evidence>
<evidence type="ECO:0000256" key="5">
    <source>
        <dbReference type="ARBA" id="ARBA00022692"/>
    </source>
</evidence>
<keyword evidence="6" id="KW-0472">Membrane</keyword>